<dbReference type="Pfam" id="PF01174">
    <property type="entry name" value="SNO"/>
    <property type="match status" value="1"/>
</dbReference>
<dbReference type="PROSITE" id="PS01236">
    <property type="entry name" value="PDXT_SNO_1"/>
    <property type="match status" value="1"/>
</dbReference>
<dbReference type="KEGG" id="mfo:Metfor_0170"/>
<reference evidence="10 11" key="2">
    <citation type="journal article" date="2014" name="Genome Announc.">
        <title>Complete Genome Sequence of Methanoregula formicica SMSPT, a Mesophilic Hydrogenotrophic Methanogen Isolated from a Methanogenic Upflow Anaerobic Sludge Blanket Reactor.</title>
        <authorList>
            <person name="Yamamoto K."/>
            <person name="Tamaki H."/>
            <person name="Cadillo-Quiroz H."/>
            <person name="Imachi H."/>
            <person name="Kyrpides N."/>
            <person name="Woyke T."/>
            <person name="Goodwin L."/>
            <person name="Zinder S.H."/>
            <person name="Kamagata Y."/>
            <person name="Liu W.T."/>
        </authorList>
    </citation>
    <scope>NUCLEOTIDE SEQUENCE [LARGE SCALE GENOMIC DNA]</scope>
    <source>
        <strain evidence="11">DSM 22288 / NBRC 105244 / SMSP</strain>
    </source>
</reference>
<evidence type="ECO:0000256" key="3">
    <source>
        <dbReference type="ARBA" id="ARBA00022898"/>
    </source>
</evidence>
<dbReference type="OrthoDB" id="26717at2157"/>
<keyword evidence="2 7" id="KW-0378">Hydrolase</keyword>
<dbReference type="GO" id="GO:1903600">
    <property type="term" value="C:glutaminase complex"/>
    <property type="evidence" value="ECO:0007669"/>
    <property type="project" value="TreeGrafter"/>
</dbReference>
<dbReference type="EC" id="4.3.3.6" evidence="7"/>
<organism evidence="10 11">
    <name type="scientific">Methanoregula formicica (strain DSM 22288 / NBRC 105244 / SMSP)</name>
    <dbReference type="NCBI Taxonomy" id="593750"/>
    <lineage>
        <taxon>Archaea</taxon>
        <taxon>Methanobacteriati</taxon>
        <taxon>Methanobacteriota</taxon>
        <taxon>Stenosarchaea group</taxon>
        <taxon>Methanomicrobia</taxon>
        <taxon>Methanomicrobiales</taxon>
        <taxon>Methanoregulaceae</taxon>
        <taxon>Methanoregula</taxon>
    </lineage>
</organism>
<accession>L0H952</accession>
<comment type="catalytic activity">
    <reaction evidence="6 7">
        <text>L-glutamine + H2O = L-glutamate + NH4(+)</text>
        <dbReference type="Rhea" id="RHEA:15889"/>
        <dbReference type="ChEBI" id="CHEBI:15377"/>
        <dbReference type="ChEBI" id="CHEBI:28938"/>
        <dbReference type="ChEBI" id="CHEBI:29985"/>
        <dbReference type="ChEBI" id="CHEBI:58359"/>
        <dbReference type="EC" id="3.5.1.2"/>
    </reaction>
</comment>
<feature type="active site" description="Charge relay system" evidence="7 8">
    <location>
        <position position="177"/>
    </location>
</feature>
<keyword evidence="3 7" id="KW-0663">Pyridoxal phosphate</keyword>
<dbReference type="PROSITE" id="PS51130">
    <property type="entry name" value="PDXT_SNO_2"/>
    <property type="match status" value="1"/>
</dbReference>
<dbReference type="HOGENOM" id="CLU_069674_2_0_2"/>
<dbReference type="GO" id="GO:0042823">
    <property type="term" value="P:pyridoxal phosphate biosynthetic process"/>
    <property type="evidence" value="ECO:0007669"/>
    <property type="project" value="UniProtKB-UniRule"/>
</dbReference>
<feature type="binding site" evidence="7 9">
    <location>
        <position position="112"/>
    </location>
    <ligand>
        <name>L-glutamine</name>
        <dbReference type="ChEBI" id="CHEBI:58359"/>
    </ligand>
</feature>
<dbReference type="FunFam" id="3.40.50.880:FF:000010">
    <property type="entry name" value="uncharacterized protein LOC100176842 isoform X2"/>
    <property type="match status" value="1"/>
</dbReference>
<dbReference type="GO" id="GO:0036381">
    <property type="term" value="F:pyridoxal 5'-phosphate synthase (glutamine hydrolysing) activity"/>
    <property type="evidence" value="ECO:0007669"/>
    <property type="project" value="UniProtKB-UniRule"/>
</dbReference>
<keyword evidence="11" id="KW-1185">Reference proteome</keyword>
<feature type="binding site" evidence="7 9">
    <location>
        <begin position="141"/>
        <end position="142"/>
    </location>
    <ligand>
        <name>L-glutamine</name>
        <dbReference type="ChEBI" id="CHEBI:58359"/>
    </ligand>
</feature>
<feature type="active site" description="Nucleophile" evidence="7 8">
    <location>
        <position position="85"/>
    </location>
</feature>
<dbReference type="GO" id="GO:0006543">
    <property type="term" value="P:L-glutamine catabolic process"/>
    <property type="evidence" value="ECO:0007669"/>
    <property type="project" value="UniProtKB-UniRule"/>
</dbReference>
<evidence type="ECO:0000313" key="10">
    <source>
        <dbReference type="EMBL" id="AGB01252.1"/>
    </source>
</evidence>
<dbReference type="STRING" id="593750.Metfor_0170"/>
<dbReference type="InterPro" id="IPR021196">
    <property type="entry name" value="PdxT/SNO_CS"/>
</dbReference>
<dbReference type="PIRSF" id="PIRSF005639">
    <property type="entry name" value="Glut_amidoT_SNO"/>
    <property type="match status" value="1"/>
</dbReference>
<protein>
    <recommendedName>
        <fullName evidence="7">Pyridoxal 5'-phosphate synthase subunit PdxT</fullName>
        <ecNumber evidence="7">4.3.3.6</ecNumber>
    </recommendedName>
    <alternativeName>
        <fullName evidence="7">Pdx2</fullName>
    </alternativeName>
    <alternativeName>
        <fullName evidence="7">Pyridoxal 5'-phosphate synthase glutaminase subunit</fullName>
        <ecNumber evidence="7">3.5.1.2</ecNumber>
    </alternativeName>
</protein>
<proteinExistence type="inferred from homology"/>
<reference evidence="11" key="1">
    <citation type="submission" date="2011-12" db="EMBL/GenBank/DDBJ databases">
        <title>Complete sequence of Methanoregula formicicum SMSP.</title>
        <authorList>
            <person name="Lucas S."/>
            <person name="Han J."/>
            <person name="Lapidus A."/>
            <person name="Cheng J.-F."/>
            <person name="Goodwin L."/>
            <person name="Pitluck S."/>
            <person name="Peters L."/>
            <person name="Ovchinnikova G."/>
            <person name="Teshima H."/>
            <person name="Detter J.C."/>
            <person name="Han C."/>
            <person name="Tapia R."/>
            <person name="Land M."/>
            <person name="Hauser L."/>
            <person name="Kyrpides N."/>
            <person name="Ivanova N."/>
            <person name="Pagani I."/>
            <person name="Imachi H."/>
            <person name="Tamaki H."/>
            <person name="Sekiguchi Y."/>
            <person name="Kamagata Y."/>
            <person name="Cadillo-Quiroz H."/>
            <person name="Zinder S."/>
            <person name="Liu W.-T."/>
            <person name="Woyke T."/>
        </authorList>
    </citation>
    <scope>NUCLEOTIDE SEQUENCE [LARGE SCALE GENOMIC DNA]</scope>
    <source>
        <strain evidence="11">DSM 22288 / NBRC 105244 / SMSP</strain>
    </source>
</reference>
<feature type="binding site" evidence="7 9">
    <location>
        <begin position="56"/>
        <end position="58"/>
    </location>
    <ligand>
        <name>L-glutamine</name>
        <dbReference type="ChEBI" id="CHEBI:58359"/>
    </ligand>
</feature>
<dbReference type="HAMAP" id="MF_01615">
    <property type="entry name" value="PdxT"/>
    <property type="match status" value="1"/>
</dbReference>
<dbReference type="EMBL" id="CP003167">
    <property type="protein sequence ID" value="AGB01252.1"/>
    <property type="molecule type" value="Genomic_DNA"/>
</dbReference>
<dbReference type="Proteomes" id="UP000010824">
    <property type="component" value="Chromosome"/>
</dbReference>
<comment type="subunit">
    <text evidence="7">In the presence of PdxS, forms a dodecamer of heterodimers. Only shows activity in the heterodimer.</text>
</comment>
<dbReference type="InterPro" id="IPR029062">
    <property type="entry name" value="Class_I_gatase-like"/>
</dbReference>
<evidence type="ECO:0000256" key="8">
    <source>
        <dbReference type="PIRSR" id="PIRSR005639-1"/>
    </source>
</evidence>
<dbReference type="SUPFAM" id="SSF52317">
    <property type="entry name" value="Class I glutamine amidotransferase-like"/>
    <property type="match status" value="1"/>
</dbReference>
<evidence type="ECO:0000256" key="1">
    <source>
        <dbReference type="ARBA" id="ARBA00008345"/>
    </source>
</evidence>
<feature type="active site" description="Charge relay system" evidence="7 8">
    <location>
        <position position="179"/>
    </location>
</feature>
<gene>
    <name evidence="7" type="primary">pdxT</name>
    <name evidence="10" type="ordered locus">Metfor_0170</name>
</gene>
<dbReference type="GO" id="GO:0008614">
    <property type="term" value="P:pyridoxine metabolic process"/>
    <property type="evidence" value="ECO:0007669"/>
    <property type="project" value="TreeGrafter"/>
</dbReference>
<dbReference type="EC" id="3.5.1.2" evidence="7"/>
<comment type="function">
    <text evidence="7">Catalyzes the hydrolysis of glutamine to glutamate and ammonia as part of the biosynthesis of pyridoxal 5'-phosphate. The resulting ammonia molecule is channeled to the active site of PdxS.</text>
</comment>
<evidence type="ECO:0000256" key="9">
    <source>
        <dbReference type="PIRSR" id="PIRSR005639-2"/>
    </source>
</evidence>
<keyword evidence="4 7" id="KW-0315">Glutamine amidotransferase</keyword>
<dbReference type="Gene3D" id="3.40.50.880">
    <property type="match status" value="1"/>
</dbReference>
<dbReference type="eggNOG" id="arCOG00034">
    <property type="taxonomic scope" value="Archaea"/>
</dbReference>
<keyword evidence="5 7" id="KW-0456">Lyase</keyword>
<dbReference type="GO" id="GO:0004359">
    <property type="term" value="F:glutaminase activity"/>
    <property type="evidence" value="ECO:0007669"/>
    <property type="project" value="UniProtKB-UniRule"/>
</dbReference>
<dbReference type="NCBIfam" id="TIGR03800">
    <property type="entry name" value="PLP_synth_Pdx2"/>
    <property type="match status" value="1"/>
</dbReference>
<dbReference type="AlphaFoldDB" id="L0H952"/>
<dbReference type="InParanoid" id="L0H952"/>
<evidence type="ECO:0000256" key="6">
    <source>
        <dbReference type="ARBA" id="ARBA00049534"/>
    </source>
</evidence>
<dbReference type="GO" id="GO:0005829">
    <property type="term" value="C:cytosol"/>
    <property type="evidence" value="ECO:0007669"/>
    <property type="project" value="TreeGrafter"/>
</dbReference>
<dbReference type="PANTHER" id="PTHR31559:SF0">
    <property type="entry name" value="PYRIDOXAL 5'-PHOSPHATE SYNTHASE SUBUNIT SNO1-RELATED"/>
    <property type="match status" value="1"/>
</dbReference>
<comment type="catalytic activity">
    <reaction evidence="7">
        <text>aldehydo-D-ribose 5-phosphate + D-glyceraldehyde 3-phosphate + L-glutamine = pyridoxal 5'-phosphate + L-glutamate + phosphate + 3 H2O + H(+)</text>
        <dbReference type="Rhea" id="RHEA:31507"/>
        <dbReference type="ChEBI" id="CHEBI:15377"/>
        <dbReference type="ChEBI" id="CHEBI:15378"/>
        <dbReference type="ChEBI" id="CHEBI:29985"/>
        <dbReference type="ChEBI" id="CHEBI:43474"/>
        <dbReference type="ChEBI" id="CHEBI:58273"/>
        <dbReference type="ChEBI" id="CHEBI:58359"/>
        <dbReference type="ChEBI" id="CHEBI:59776"/>
        <dbReference type="ChEBI" id="CHEBI:597326"/>
        <dbReference type="EC" id="4.3.3.6"/>
    </reaction>
</comment>
<name>L0H952_METFS</name>
<dbReference type="GeneID" id="14308843"/>
<dbReference type="FunCoup" id="L0H952">
    <property type="interactions" value="119"/>
</dbReference>
<dbReference type="InterPro" id="IPR002161">
    <property type="entry name" value="PdxT/SNO"/>
</dbReference>
<dbReference type="UniPathway" id="UPA00245"/>
<comment type="similarity">
    <text evidence="1 7">Belongs to the glutaminase PdxT/SNO family.</text>
</comment>
<comment type="pathway">
    <text evidence="7">Cofactor biosynthesis; pyridoxal 5'-phosphate biosynthesis.</text>
</comment>
<dbReference type="CDD" id="cd01749">
    <property type="entry name" value="GATase1_PB"/>
    <property type="match status" value="1"/>
</dbReference>
<sequence length="201" mass="21578">MDAKIGVLALQGNVSEHIDAFLSALERMGHGLSSEVFEVRSPADLAECNALALPGGESTTISRLIDKNGLYEPLRAFPGGIFATCAGMVLMACHVEDPRIHPLGLIDMAVDRNAFGRQRESFEADLAIDGLKGGPFHAVFIRAPVVKSAGNAVHILAEIPQGIVAVEQGRHLALSFHPELGEDTRLHERFLQRQGIAILVS</sequence>
<dbReference type="PROSITE" id="PS51273">
    <property type="entry name" value="GATASE_TYPE_1"/>
    <property type="match status" value="1"/>
</dbReference>
<evidence type="ECO:0000256" key="5">
    <source>
        <dbReference type="ARBA" id="ARBA00023239"/>
    </source>
</evidence>
<dbReference type="PANTHER" id="PTHR31559">
    <property type="entry name" value="PYRIDOXAL 5'-PHOSPHATE SYNTHASE SUBUNIT SNO"/>
    <property type="match status" value="1"/>
</dbReference>
<dbReference type="RefSeq" id="WP_015284216.1">
    <property type="nucleotide sequence ID" value="NC_019943.1"/>
</dbReference>
<evidence type="ECO:0000256" key="4">
    <source>
        <dbReference type="ARBA" id="ARBA00022962"/>
    </source>
</evidence>
<evidence type="ECO:0000256" key="2">
    <source>
        <dbReference type="ARBA" id="ARBA00022801"/>
    </source>
</evidence>
<evidence type="ECO:0000313" key="11">
    <source>
        <dbReference type="Proteomes" id="UP000010824"/>
    </source>
</evidence>
<evidence type="ECO:0000256" key="7">
    <source>
        <dbReference type="HAMAP-Rule" id="MF_01615"/>
    </source>
</evidence>